<feature type="transmembrane region" description="Helical" evidence="6">
    <location>
        <begin position="232"/>
        <end position="257"/>
    </location>
</feature>
<organism evidence="7 9">
    <name type="scientific">Neospora caninum (strain Liverpool)</name>
    <dbReference type="NCBI Taxonomy" id="572307"/>
    <lineage>
        <taxon>Eukaryota</taxon>
        <taxon>Sar</taxon>
        <taxon>Alveolata</taxon>
        <taxon>Apicomplexa</taxon>
        <taxon>Conoidasida</taxon>
        <taxon>Coccidia</taxon>
        <taxon>Eucoccidiorida</taxon>
        <taxon>Eimeriorina</taxon>
        <taxon>Sarcocystidae</taxon>
        <taxon>Neospora</taxon>
    </lineage>
</organism>
<feature type="transmembrane region" description="Helical" evidence="6">
    <location>
        <begin position="322"/>
        <end position="346"/>
    </location>
</feature>
<feature type="region of interest" description="Disordered" evidence="5">
    <location>
        <begin position="465"/>
        <end position="524"/>
    </location>
</feature>
<evidence type="ECO:0000256" key="2">
    <source>
        <dbReference type="ARBA" id="ARBA00022692"/>
    </source>
</evidence>
<dbReference type="Proteomes" id="UP000007494">
    <property type="component" value="Chromosome VIII"/>
</dbReference>
<evidence type="ECO:0000256" key="5">
    <source>
        <dbReference type="SAM" id="MobiDB-lite"/>
    </source>
</evidence>
<evidence type="ECO:0000256" key="1">
    <source>
        <dbReference type="ARBA" id="ARBA00004141"/>
    </source>
</evidence>
<comment type="subcellular location">
    <subcellularLocation>
        <location evidence="1">Membrane</location>
        <topology evidence="1">Multi-pass membrane protein</topology>
    </subcellularLocation>
</comment>
<dbReference type="InterPro" id="IPR023271">
    <property type="entry name" value="Aquaporin-like"/>
</dbReference>
<feature type="transmembrane region" description="Helical" evidence="6">
    <location>
        <begin position="682"/>
        <end position="704"/>
    </location>
</feature>
<dbReference type="AlphaFoldDB" id="F0VHX6"/>
<feature type="transmembrane region" description="Helical" evidence="6">
    <location>
        <begin position="277"/>
        <end position="302"/>
    </location>
</feature>
<feature type="compositionally biased region" description="Polar residues" evidence="5">
    <location>
        <begin position="514"/>
        <end position="524"/>
    </location>
</feature>
<evidence type="ECO:0000256" key="6">
    <source>
        <dbReference type="SAM" id="Phobius"/>
    </source>
</evidence>
<dbReference type="SUPFAM" id="SSF81338">
    <property type="entry name" value="Aquaporin-like"/>
    <property type="match status" value="1"/>
</dbReference>
<dbReference type="OrthoDB" id="332891at2759"/>
<sequence length="727" mass="76417">MEGQIEGFESEDEVRPLLMRGSAACSFSASTVPSSPASSVGTPDVSTDNLPYKGNWEEPCFPKNRVQYPSPSAVDSARGRKPLDVGDDFGENTSLRSLFGKFRAAARRVFLHPASLSPLLFHHSYFLPRGDTEHDLGDLVQVPSSRSAPLAVPVPSGPASWLPSNKLLPTDSLVAGLTLRGCVGEMAGTFAVAFFVHAAARAASLGSNSAGEGENGPEAVFTGWGLAARLALLLYAVGAVLGFFCNPAFLYAGYIALSRSSPSSTGSRCDVSRMNCFSINLLVCLQYLAAGAGAFFALYVLPFDRQSAEAAAKEDLLFGPHLAWPALTEALGACLMGAAVLQLIALSSFFRTSRQEVSSLNSSRRRVDGAPGDHVAASSVSSSLRRSFFSRPFLFSGKKEDPLVPASAPQNNPGKPPAWAVALPFFLLLLAFSLPASRSAFNPAIAYTSNCARREAASFFFAQRGSGASSETPGPVTAVSATGRRSRGDVSVVRTPGADPQQASPRVAGAKNEAGNTDGSTQLGGLSVARAENGTFIELESSSSPAETASRPPGVVSSRVVSSSNSSALPSTAASSVPSLASASAGPRLPGVVALSLLDVEREKREVKRTGASEQDGQSLPASASEFFDEESEQVGGLPTFLLPPGMPEREDVEGIQILDREEGDGEILFEFDEACATASPWFSFFLLFSVAPYFGAFAAAVLWKRFGNMEKHSWLQANASLNSGSF</sequence>
<dbReference type="Gene3D" id="1.20.1080.10">
    <property type="entry name" value="Glycerol uptake facilitator protein"/>
    <property type="match status" value="1"/>
</dbReference>
<dbReference type="EMBL" id="LN714483">
    <property type="protein sequence ID" value="CEL67322.1"/>
    <property type="molecule type" value="Genomic_DNA"/>
</dbReference>
<dbReference type="GeneID" id="13443775"/>
<reference evidence="9" key="3">
    <citation type="journal article" date="2012" name="PLoS Pathog.">
        <title>Comparative genomics of the apicomplexan parasites Toxoplasma gondii and Neospora caninum: Coccidia differing in host range and transmission strategy.</title>
        <authorList>
            <person name="Reid A.J."/>
            <person name="Vermont S.J."/>
            <person name="Cotton J.A."/>
            <person name="Harris D."/>
            <person name="Hill-Cawthorne G.A."/>
            <person name="Konen-Waisman S."/>
            <person name="Latham S.M."/>
            <person name="Mourier T."/>
            <person name="Norton R."/>
            <person name="Quail M.A."/>
            <person name="Sanders M."/>
            <person name="Shanmugam D."/>
            <person name="Sohal A."/>
            <person name="Wasmuth J.D."/>
            <person name="Brunk B."/>
            <person name="Grigg M.E."/>
            <person name="Howard J.C."/>
            <person name="Parkinson J."/>
            <person name="Roos D.S."/>
            <person name="Trees A.J."/>
            <person name="Berriman M."/>
            <person name="Pain A."/>
            <person name="Wastling J.M."/>
        </authorList>
    </citation>
    <scope>NUCLEOTIDE SEQUENCE [LARGE SCALE GENOMIC DNA]</scope>
    <source>
        <strain evidence="9">Liverpool</strain>
    </source>
</reference>
<evidence type="ECO:0000313" key="8">
    <source>
        <dbReference type="EMBL" id="CEL67322.1"/>
    </source>
</evidence>
<evidence type="ECO:0000313" key="9">
    <source>
        <dbReference type="Proteomes" id="UP000007494"/>
    </source>
</evidence>
<name>F0VHX6_NEOCL</name>
<feature type="compositionally biased region" description="Low complexity" evidence="5">
    <location>
        <begin position="549"/>
        <end position="573"/>
    </location>
</feature>
<dbReference type="VEuPathDB" id="ToxoDB:NCLIV_031240"/>
<proteinExistence type="predicted"/>
<accession>F0VHX6</accession>
<evidence type="ECO:0000313" key="7">
    <source>
        <dbReference type="EMBL" id="CBZ53337.1"/>
    </source>
</evidence>
<gene>
    <name evidence="8" type="ORF">BN1204_031240</name>
    <name evidence="7" type="ORF">NCLIV_031240</name>
</gene>
<dbReference type="OMA" id="NCARREA"/>
<keyword evidence="9" id="KW-1185">Reference proteome</keyword>
<dbReference type="GO" id="GO:0016020">
    <property type="term" value="C:membrane"/>
    <property type="evidence" value="ECO:0007669"/>
    <property type="project" value="UniProtKB-SubCell"/>
</dbReference>
<dbReference type="EMBL" id="FR823390">
    <property type="protein sequence ID" value="CBZ53337.1"/>
    <property type="molecule type" value="Genomic_DNA"/>
</dbReference>
<reference evidence="7" key="2">
    <citation type="submission" date="2011-03" db="EMBL/GenBank/DDBJ databases">
        <title>Comparative genomics and transcriptomics of Neospora caninum and Toxoplasma gondii.</title>
        <authorList>
            <person name="Reid A.J."/>
            <person name="Sohal A."/>
            <person name="Harris D."/>
            <person name="Quail M."/>
            <person name="Sanders M."/>
            <person name="Berriman M."/>
            <person name="Wastling J.M."/>
            <person name="Pain A."/>
        </authorList>
    </citation>
    <scope>NUCLEOTIDE SEQUENCE</scope>
    <source>
        <strain evidence="7">Liverpool</strain>
    </source>
</reference>
<evidence type="ECO:0008006" key="10">
    <source>
        <dbReference type="Google" id="ProtNLM"/>
    </source>
</evidence>
<feature type="region of interest" description="Disordered" evidence="5">
    <location>
        <begin position="538"/>
        <end position="573"/>
    </location>
</feature>
<reference evidence="8" key="4">
    <citation type="journal article" date="2015" name="PLoS ONE">
        <title>Comprehensive Evaluation of Toxoplasma gondii VEG and Neospora caninum LIV Genomes with Tachyzoite Stage Transcriptome and Proteome Defines Novel Transcript Features.</title>
        <authorList>
            <person name="Ramaprasad A."/>
            <person name="Mourier T."/>
            <person name="Naeem R."/>
            <person name="Malas T.B."/>
            <person name="Moussa E."/>
            <person name="Panigrahi A."/>
            <person name="Vermont S.J."/>
            <person name="Otto T.D."/>
            <person name="Wastling J."/>
            <person name="Pain A."/>
        </authorList>
    </citation>
    <scope>NUCLEOTIDE SEQUENCE</scope>
    <source>
        <strain evidence="8">Liverpool</strain>
    </source>
</reference>
<dbReference type="InParanoid" id="F0VHX6"/>
<dbReference type="RefSeq" id="XP_003883369.1">
    <property type="nucleotide sequence ID" value="XM_003883320.1"/>
</dbReference>
<keyword evidence="3 6" id="KW-1133">Transmembrane helix</keyword>
<keyword evidence="2 6" id="KW-0812">Transmembrane</keyword>
<dbReference type="eggNOG" id="ENOG502R051">
    <property type="taxonomic scope" value="Eukaryota"/>
</dbReference>
<protein>
    <recommendedName>
        <fullName evidence="10">Transmembrane protein</fullName>
    </recommendedName>
</protein>
<reference evidence="7" key="1">
    <citation type="submission" date="2011-02" db="EMBL/GenBank/DDBJ databases">
        <authorList>
            <person name="Aslett M."/>
        </authorList>
    </citation>
    <scope>NUCLEOTIDE SEQUENCE</scope>
    <source>
        <strain evidence="7">Liverpool</strain>
    </source>
</reference>
<keyword evidence="4 6" id="KW-0472">Membrane</keyword>
<evidence type="ECO:0000256" key="3">
    <source>
        <dbReference type="ARBA" id="ARBA00022989"/>
    </source>
</evidence>
<evidence type="ECO:0000256" key="4">
    <source>
        <dbReference type="ARBA" id="ARBA00023136"/>
    </source>
</evidence>